<dbReference type="RefSeq" id="WP_121895039.1">
    <property type="nucleotide sequence ID" value="NZ_PENI01000047.1"/>
</dbReference>
<keyword evidence="2" id="KW-0472">Membrane</keyword>
<gene>
    <name evidence="4" type="ORF">CTZ28_41755</name>
</gene>
<dbReference type="SMART" id="SM00458">
    <property type="entry name" value="RICIN"/>
    <property type="match status" value="1"/>
</dbReference>
<keyword evidence="2" id="KW-1133">Transmembrane helix</keyword>
<feature type="region of interest" description="Disordered" evidence="1">
    <location>
        <begin position="149"/>
        <end position="229"/>
    </location>
</feature>
<dbReference type="Proteomes" id="UP000270471">
    <property type="component" value="Unassembled WGS sequence"/>
</dbReference>
<feature type="compositionally biased region" description="Low complexity" evidence="1">
    <location>
        <begin position="190"/>
        <end position="201"/>
    </location>
</feature>
<dbReference type="Pfam" id="PF14200">
    <property type="entry name" value="RicinB_lectin_2"/>
    <property type="match status" value="1"/>
</dbReference>
<dbReference type="InterPro" id="IPR000772">
    <property type="entry name" value="Ricin_B_lectin"/>
</dbReference>
<feature type="compositionally biased region" description="Low complexity" evidence="1">
    <location>
        <begin position="75"/>
        <end position="96"/>
    </location>
</feature>
<dbReference type="CDD" id="cd00161">
    <property type="entry name" value="beta-trefoil_Ricin-like"/>
    <property type="match status" value="1"/>
</dbReference>
<evidence type="ECO:0000313" key="4">
    <source>
        <dbReference type="EMBL" id="RMB80085.1"/>
    </source>
</evidence>
<dbReference type="EMBL" id="PENI01000047">
    <property type="protein sequence ID" value="RMB80085.1"/>
    <property type="molecule type" value="Genomic_DNA"/>
</dbReference>
<feature type="region of interest" description="Disordered" evidence="1">
    <location>
        <begin position="1"/>
        <end position="123"/>
    </location>
</feature>
<feature type="compositionally biased region" description="Low complexity" evidence="1">
    <location>
        <begin position="209"/>
        <end position="218"/>
    </location>
</feature>
<dbReference type="InterPro" id="IPR035992">
    <property type="entry name" value="Ricin_B-like_lectins"/>
</dbReference>
<feature type="domain" description="Ricin B lectin" evidence="3">
    <location>
        <begin position="241"/>
        <end position="392"/>
    </location>
</feature>
<dbReference type="Gene3D" id="2.80.10.50">
    <property type="match status" value="1"/>
</dbReference>
<dbReference type="AlphaFoldDB" id="A0A3M0HU61"/>
<dbReference type="OrthoDB" id="3444343at2"/>
<evidence type="ECO:0000256" key="2">
    <source>
        <dbReference type="SAM" id="Phobius"/>
    </source>
</evidence>
<comment type="caution">
    <text evidence="4">The sequence shown here is derived from an EMBL/GenBank/DDBJ whole genome shotgun (WGS) entry which is preliminary data.</text>
</comment>
<evidence type="ECO:0000259" key="3">
    <source>
        <dbReference type="SMART" id="SM00458"/>
    </source>
</evidence>
<feature type="transmembrane region" description="Helical" evidence="2">
    <location>
        <begin position="124"/>
        <end position="144"/>
    </location>
</feature>
<proteinExistence type="predicted"/>
<keyword evidence="2" id="KW-0812">Transmembrane</keyword>
<sequence>MPRQHEPPAGETSPVAVRRAVPVPPPGEDPGADLGPRTPDPDPAAPVPIPESPTPAPRRLFGRRSGSAATEPGSAGQQQQQQQAAGDGPEPEAAAGVLFSGHDDGPDAPDTTGQTPGRPRGPMLAAAAIAGAVLISVPFLVLGLSDDDSRTVKTAPVGGTTLDPGLSDDKPAADYTAESPSPSASPSPSPSKSASPSVAAAPPAPVVSPPATKKTASPKPKKTVAKPSARELANAASASTNVGLKNASTGMCADIPGEGHGSVAGPVNQHSCGLTSADNMLWDLRVSSKNGGPQGASLFVAANRKDGLCLDVPNYGTVDPGTGVAEYFCDATTADNQLWWLEPQPGGTYWIRNLASNLCLSVRGGAAAGENARLQVVQCVGTASSALHWTLVR</sequence>
<feature type="compositionally biased region" description="Pro residues" evidence="1">
    <location>
        <begin position="41"/>
        <end position="56"/>
    </location>
</feature>
<dbReference type="SUPFAM" id="SSF50370">
    <property type="entry name" value="Ricin B-like lectins"/>
    <property type="match status" value="1"/>
</dbReference>
<evidence type="ECO:0000313" key="5">
    <source>
        <dbReference type="Proteomes" id="UP000270471"/>
    </source>
</evidence>
<dbReference type="PROSITE" id="PS50231">
    <property type="entry name" value="RICIN_B_LECTIN"/>
    <property type="match status" value="1"/>
</dbReference>
<organism evidence="4 5">
    <name type="scientific">Streptomyces shenzhenensis</name>
    <dbReference type="NCBI Taxonomy" id="943815"/>
    <lineage>
        <taxon>Bacteria</taxon>
        <taxon>Bacillati</taxon>
        <taxon>Actinomycetota</taxon>
        <taxon>Actinomycetes</taxon>
        <taxon>Kitasatosporales</taxon>
        <taxon>Streptomycetaceae</taxon>
        <taxon>Streptomyces</taxon>
    </lineage>
</organism>
<name>A0A3M0HU61_9ACTN</name>
<protein>
    <recommendedName>
        <fullName evidence="3">Ricin B lectin domain-containing protein</fullName>
    </recommendedName>
</protein>
<evidence type="ECO:0000256" key="1">
    <source>
        <dbReference type="SAM" id="MobiDB-lite"/>
    </source>
</evidence>
<keyword evidence="5" id="KW-1185">Reference proteome</keyword>
<accession>A0A3M0HU61</accession>
<reference evidence="4 5" key="1">
    <citation type="submission" date="2017-11" db="EMBL/GenBank/DDBJ databases">
        <title>Draft genome of actinobacteria isolated from guarana (Paullinia cupana (Mart.) Ducke.</title>
        <authorList>
            <person name="Siqueira K.A."/>
            <person name="Liotti R.G."/>
            <person name="Mendes T.A.O."/>
            <person name="Soares M.A."/>
        </authorList>
    </citation>
    <scope>NUCLEOTIDE SEQUENCE [LARGE SCALE GENOMIC DNA]</scope>
    <source>
        <strain evidence="4 5">193</strain>
    </source>
</reference>